<keyword evidence="1" id="KW-0472">Membrane</keyword>
<dbReference type="EMBL" id="SJDL01000008">
    <property type="protein sequence ID" value="TBW57460.1"/>
    <property type="molecule type" value="Genomic_DNA"/>
</dbReference>
<dbReference type="PANTHER" id="PTHR34980">
    <property type="entry name" value="INNER MEMBRANE PROTEIN-RELATED-RELATED"/>
    <property type="match status" value="1"/>
</dbReference>
<keyword evidence="1" id="KW-0812">Transmembrane</keyword>
<feature type="transmembrane region" description="Helical" evidence="1">
    <location>
        <begin position="79"/>
        <end position="99"/>
    </location>
</feature>
<sequence>MFKSYGKAISNYANFKGSESRKSFWCYILQFAGLSIAAGTVDDLSGTGIIVSTGFTLFMLLPHMAIVARRLHDSGLSGWWQILSLIPIAGGILVLILCLRRHRMDSPYHLEGDRYMSTLSGDYGSVANGPAH</sequence>
<dbReference type="InterPro" id="IPR008523">
    <property type="entry name" value="DUF805"/>
</dbReference>
<evidence type="ECO:0000313" key="3">
    <source>
        <dbReference type="Proteomes" id="UP000313645"/>
    </source>
</evidence>
<organism evidence="2 3">
    <name type="scientific">Marinobacter halodurans</name>
    <dbReference type="NCBI Taxonomy" id="2528979"/>
    <lineage>
        <taxon>Bacteria</taxon>
        <taxon>Pseudomonadati</taxon>
        <taxon>Pseudomonadota</taxon>
        <taxon>Gammaproteobacteria</taxon>
        <taxon>Pseudomonadales</taxon>
        <taxon>Marinobacteraceae</taxon>
        <taxon>Marinobacter</taxon>
    </lineage>
</organism>
<comment type="caution">
    <text evidence="2">The sequence shown here is derived from an EMBL/GenBank/DDBJ whole genome shotgun (WGS) entry which is preliminary data.</text>
</comment>
<proteinExistence type="predicted"/>
<dbReference type="Pfam" id="PF05656">
    <property type="entry name" value="DUF805"/>
    <property type="match status" value="1"/>
</dbReference>
<accession>A0ABY1ZMC7</accession>
<dbReference type="Proteomes" id="UP000313645">
    <property type="component" value="Unassembled WGS sequence"/>
</dbReference>
<dbReference type="PANTHER" id="PTHR34980:SF2">
    <property type="entry name" value="INNER MEMBRANE PROTEIN YHAH-RELATED"/>
    <property type="match status" value="1"/>
</dbReference>
<feature type="transmembrane region" description="Helical" evidence="1">
    <location>
        <begin position="48"/>
        <end position="67"/>
    </location>
</feature>
<evidence type="ECO:0000256" key="1">
    <source>
        <dbReference type="SAM" id="Phobius"/>
    </source>
</evidence>
<reference evidence="2 3" key="1">
    <citation type="submission" date="2019-02" db="EMBL/GenBank/DDBJ databases">
        <title>Marinobacter halodurans sp. nov., a marine bacterium isolated from sea tidal flat.</title>
        <authorList>
            <person name="Yoo Y."/>
            <person name="Lee D.W."/>
            <person name="Kim B.S."/>
            <person name="Kim J.-J."/>
        </authorList>
    </citation>
    <scope>NUCLEOTIDE SEQUENCE [LARGE SCALE GENOMIC DNA]</scope>
    <source>
        <strain evidence="2 3">YJ-S3-2</strain>
    </source>
</reference>
<evidence type="ECO:0000313" key="2">
    <source>
        <dbReference type="EMBL" id="TBW57460.1"/>
    </source>
</evidence>
<protein>
    <submittedName>
        <fullName evidence="2">DUF805 domain-containing protein</fullName>
    </submittedName>
</protein>
<keyword evidence="3" id="KW-1185">Reference proteome</keyword>
<keyword evidence="1" id="KW-1133">Transmembrane helix</keyword>
<name>A0ABY1ZMC7_9GAMM</name>
<dbReference type="RefSeq" id="WP_131480539.1">
    <property type="nucleotide sequence ID" value="NZ_SJDL01000008.1"/>
</dbReference>
<gene>
    <name evidence="2" type="ORF">EZI54_07315</name>
</gene>